<organism evidence="1 2">
    <name type="scientific">Coprinellus micaceus</name>
    <name type="common">Glistening ink-cap mushroom</name>
    <name type="synonym">Coprinus micaceus</name>
    <dbReference type="NCBI Taxonomy" id="71717"/>
    <lineage>
        <taxon>Eukaryota</taxon>
        <taxon>Fungi</taxon>
        <taxon>Dikarya</taxon>
        <taxon>Basidiomycota</taxon>
        <taxon>Agaricomycotina</taxon>
        <taxon>Agaricomycetes</taxon>
        <taxon>Agaricomycetidae</taxon>
        <taxon>Agaricales</taxon>
        <taxon>Agaricineae</taxon>
        <taxon>Psathyrellaceae</taxon>
        <taxon>Coprinellus</taxon>
    </lineage>
</organism>
<proteinExistence type="predicted"/>
<accession>A0A4Y7TAE4</accession>
<feature type="non-terminal residue" evidence="1">
    <location>
        <position position="151"/>
    </location>
</feature>
<reference evidence="1 2" key="1">
    <citation type="journal article" date="2019" name="Nat. Ecol. Evol.">
        <title>Megaphylogeny resolves global patterns of mushroom evolution.</title>
        <authorList>
            <person name="Varga T."/>
            <person name="Krizsan K."/>
            <person name="Foldi C."/>
            <person name="Dima B."/>
            <person name="Sanchez-Garcia M."/>
            <person name="Sanchez-Ramirez S."/>
            <person name="Szollosi G.J."/>
            <person name="Szarkandi J.G."/>
            <person name="Papp V."/>
            <person name="Albert L."/>
            <person name="Andreopoulos W."/>
            <person name="Angelini C."/>
            <person name="Antonin V."/>
            <person name="Barry K.W."/>
            <person name="Bougher N.L."/>
            <person name="Buchanan P."/>
            <person name="Buyck B."/>
            <person name="Bense V."/>
            <person name="Catcheside P."/>
            <person name="Chovatia M."/>
            <person name="Cooper J."/>
            <person name="Damon W."/>
            <person name="Desjardin D."/>
            <person name="Finy P."/>
            <person name="Geml J."/>
            <person name="Haridas S."/>
            <person name="Hughes K."/>
            <person name="Justo A."/>
            <person name="Karasinski D."/>
            <person name="Kautmanova I."/>
            <person name="Kiss B."/>
            <person name="Kocsube S."/>
            <person name="Kotiranta H."/>
            <person name="LaButti K.M."/>
            <person name="Lechner B.E."/>
            <person name="Liimatainen K."/>
            <person name="Lipzen A."/>
            <person name="Lukacs Z."/>
            <person name="Mihaltcheva S."/>
            <person name="Morgado L.N."/>
            <person name="Niskanen T."/>
            <person name="Noordeloos M.E."/>
            <person name="Ohm R.A."/>
            <person name="Ortiz-Santana B."/>
            <person name="Ovrebo C."/>
            <person name="Racz N."/>
            <person name="Riley R."/>
            <person name="Savchenko A."/>
            <person name="Shiryaev A."/>
            <person name="Soop K."/>
            <person name="Spirin V."/>
            <person name="Szebenyi C."/>
            <person name="Tomsovsky M."/>
            <person name="Tulloss R.E."/>
            <person name="Uehling J."/>
            <person name="Grigoriev I.V."/>
            <person name="Vagvolgyi C."/>
            <person name="Papp T."/>
            <person name="Martin F.M."/>
            <person name="Miettinen O."/>
            <person name="Hibbett D.S."/>
            <person name="Nagy L.G."/>
        </authorList>
    </citation>
    <scope>NUCLEOTIDE SEQUENCE [LARGE SCALE GENOMIC DNA]</scope>
    <source>
        <strain evidence="1 2">FP101781</strain>
    </source>
</reference>
<name>A0A4Y7TAE4_COPMI</name>
<sequence>MLRGTLVAPKYLTLPFCAPLGFLSRGWLAAYLRHPWTSKHKSTASTHGCRLAEGTSRSHVASEYMSESDQDGRQVAAIHYPSPGPTRRHSKPSHYTELYPALPNPNTLKVEGSCWSSQYGDLDGTFLSRLCRWIEIRFFPVLPAEGVLVAS</sequence>
<protein>
    <submittedName>
        <fullName evidence="1">Uncharacterized protein</fullName>
    </submittedName>
</protein>
<evidence type="ECO:0000313" key="2">
    <source>
        <dbReference type="Proteomes" id="UP000298030"/>
    </source>
</evidence>
<dbReference type="EMBL" id="QPFP01000020">
    <property type="protein sequence ID" value="TEB31147.1"/>
    <property type="molecule type" value="Genomic_DNA"/>
</dbReference>
<dbReference type="AlphaFoldDB" id="A0A4Y7TAE4"/>
<dbReference type="Proteomes" id="UP000298030">
    <property type="component" value="Unassembled WGS sequence"/>
</dbReference>
<evidence type="ECO:0000313" key="1">
    <source>
        <dbReference type="EMBL" id="TEB31147.1"/>
    </source>
</evidence>
<comment type="caution">
    <text evidence="1">The sequence shown here is derived from an EMBL/GenBank/DDBJ whole genome shotgun (WGS) entry which is preliminary data.</text>
</comment>
<keyword evidence="2" id="KW-1185">Reference proteome</keyword>
<gene>
    <name evidence="1" type="ORF">FA13DRAFT_1733077</name>
</gene>